<dbReference type="Gene3D" id="2.20.25.240">
    <property type="match status" value="1"/>
</dbReference>
<evidence type="ECO:0000256" key="2">
    <source>
        <dbReference type="ARBA" id="ARBA00022771"/>
    </source>
</evidence>
<accession>A0AAV0WYD1</accession>
<organism evidence="5 6">
    <name type="scientific">Macrosiphum euphorbiae</name>
    <name type="common">potato aphid</name>
    <dbReference type="NCBI Taxonomy" id="13131"/>
    <lineage>
        <taxon>Eukaryota</taxon>
        <taxon>Metazoa</taxon>
        <taxon>Ecdysozoa</taxon>
        <taxon>Arthropoda</taxon>
        <taxon>Hexapoda</taxon>
        <taxon>Insecta</taxon>
        <taxon>Pterygota</taxon>
        <taxon>Neoptera</taxon>
        <taxon>Paraneoptera</taxon>
        <taxon>Hemiptera</taxon>
        <taxon>Sternorrhyncha</taxon>
        <taxon>Aphidomorpha</taxon>
        <taxon>Aphidoidea</taxon>
        <taxon>Aphididae</taxon>
        <taxon>Macrosiphini</taxon>
        <taxon>Macrosiphum</taxon>
    </lineage>
</organism>
<gene>
    <name evidence="5" type="ORF">MEUPH1_LOCUS16316</name>
</gene>
<keyword evidence="2" id="KW-0863">Zinc-finger</keyword>
<name>A0AAV0WYD1_9HEMI</name>
<evidence type="ECO:0000313" key="5">
    <source>
        <dbReference type="EMBL" id="CAI6361099.1"/>
    </source>
</evidence>
<protein>
    <recommendedName>
        <fullName evidence="4">FLYWCH-type domain-containing protein</fullName>
    </recommendedName>
</protein>
<sequence>MNNLEIIKSERGRDLIVYQNYSFYKEKHVNDGVKWRCTHRGCLSKLYLDECSKVIFRCELIHNHEKPLNLPRKMISNSAKRKAADQGIYQPLKIIREEIVNAPVELTQLLNSKDINRIRKNIYHEHRKNYPILPKSLNDTHDTISKLEIKTNIDEDFLLDNNSAYNIIIFSIEKNLKYICEKNDYFCGWHIFTLPKILLSNVHTTYSSQ</sequence>
<dbReference type="Pfam" id="PF04500">
    <property type="entry name" value="FLYWCH"/>
    <property type="match status" value="1"/>
</dbReference>
<evidence type="ECO:0000256" key="1">
    <source>
        <dbReference type="ARBA" id="ARBA00022723"/>
    </source>
</evidence>
<evidence type="ECO:0000313" key="6">
    <source>
        <dbReference type="Proteomes" id="UP001160148"/>
    </source>
</evidence>
<reference evidence="5 6" key="1">
    <citation type="submission" date="2023-01" db="EMBL/GenBank/DDBJ databases">
        <authorList>
            <person name="Whitehead M."/>
        </authorList>
    </citation>
    <scope>NUCLEOTIDE SEQUENCE [LARGE SCALE GENOMIC DNA]</scope>
</reference>
<dbReference type="EMBL" id="CARXXK010000003">
    <property type="protein sequence ID" value="CAI6361099.1"/>
    <property type="molecule type" value="Genomic_DNA"/>
</dbReference>
<comment type="caution">
    <text evidence="5">The sequence shown here is derived from an EMBL/GenBank/DDBJ whole genome shotgun (WGS) entry which is preliminary data.</text>
</comment>
<keyword evidence="6" id="KW-1185">Reference proteome</keyword>
<dbReference type="AlphaFoldDB" id="A0AAV0WYD1"/>
<proteinExistence type="predicted"/>
<keyword evidence="3" id="KW-0862">Zinc</keyword>
<dbReference type="Proteomes" id="UP001160148">
    <property type="component" value="Unassembled WGS sequence"/>
</dbReference>
<evidence type="ECO:0000256" key="3">
    <source>
        <dbReference type="ARBA" id="ARBA00022833"/>
    </source>
</evidence>
<dbReference type="GO" id="GO:0008270">
    <property type="term" value="F:zinc ion binding"/>
    <property type="evidence" value="ECO:0007669"/>
    <property type="project" value="UniProtKB-KW"/>
</dbReference>
<dbReference type="InterPro" id="IPR007588">
    <property type="entry name" value="Znf_FLYWCH"/>
</dbReference>
<evidence type="ECO:0000259" key="4">
    <source>
        <dbReference type="Pfam" id="PF04500"/>
    </source>
</evidence>
<feature type="domain" description="FLYWCH-type" evidence="4">
    <location>
        <begin position="7"/>
        <end position="64"/>
    </location>
</feature>
<keyword evidence="1" id="KW-0479">Metal-binding</keyword>